<proteinExistence type="inferred from homology"/>
<name>A0A174RZJ1_9CLOT</name>
<dbReference type="PRINTS" id="PR00131">
    <property type="entry name" value="GLHYDRLASE1"/>
</dbReference>
<reference evidence="5 6" key="1">
    <citation type="submission" date="2015-09" db="EMBL/GenBank/DDBJ databases">
        <authorList>
            <consortium name="Pathogen Informatics"/>
        </authorList>
    </citation>
    <scope>NUCLEOTIDE SEQUENCE [LARGE SCALE GENOMIC DNA]</scope>
    <source>
        <strain evidence="5 6">2789STDY5834956</strain>
    </source>
</reference>
<dbReference type="RefSeq" id="WP_055207107.1">
    <property type="nucleotide sequence ID" value="NZ_CZBO01000001.1"/>
</dbReference>
<dbReference type="FunFam" id="3.20.20.80:FF:000004">
    <property type="entry name" value="Beta-glucosidase 6-phospho-beta-glucosidase"/>
    <property type="match status" value="1"/>
</dbReference>
<dbReference type="Proteomes" id="UP000095563">
    <property type="component" value="Unassembled WGS sequence"/>
</dbReference>
<accession>A0A174RZJ1</accession>
<dbReference type="GO" id="GO:0016052">
    <property type="term" value="P:carbohydrate catabolic process"/>
    <property type="evidence" value="ECO:0007669"/>
    <property type="project" value="TreeGrafter"/>
</dbReference>
<comment type="similarity">
    <text evidence="1 4">Belongs to the glycosyl hydrolase 1 family.</text>
</comment>
<dbReference type="NCBIfam" id="NF007154">
    <property type="entry name" value="PRK09589.1"/>
    <property type="match status" value="1"/>
</dbReference>
<sequence>MGFSKDFLWGGATAANQFEGGWNLDGKGISTSDMLTSGTHTIPRKITRETIDGLNYPSHEAIDFYHRYKDDIRLFAEMGFKVFRMSIAWTRIFPNGDDKEPNEAGLKFYDDVFDELKKYNIEPLVTISHYEMPFNLTKKYNGWASRDVIDFFVNYCNVIFNRYKNKVKYWLTFNEINCGTKPVGGYLSLGILNEGTEDFLHPNDNKQIRFQALHHQFVASAKAVKLGHSINKDFKIGCMIAYMTKYPYTCNPDDILLTQKMDQLANDLCGDVHVRGEYPFFAKRYFEENNIVLDITEEDKKILKEGTVDYYTFSYYMSNCESAEGCKDKVSGNLVSGIKNPYLKASDWGWQIDPKGLRYVLNKLYGRYNLPLMVVENGLGAFDKVEEDGSINDDYRIEYLKDHIIQMKEAVKDGVDLIGYTPWGCIDLVSASTGEMEKRYGFIYVDKDNDGEGTLDRKKKKSFEWYKNVIKTNGEEL</sequence>
<organism evidence="5 6">
    <name type="scientific">Clostridium baratii</name>
    <dbReference type="NCBI Taxonomy" id="1561"/>
    <lineage>
        <taxon>Bacteria</taxon>
        <taxon>Bacillati</taxon>
        <taxon>Bacillota</taxon>
        <taxon>Clostridia</taxon>
        <taxon>Eubacteriales</taxon>
        <taxon>Clostridiaceae</taxon>
        <taxon>Clostridium</taxon>
    </lineage>
</organism>
<dbReference type="PANTHER" id="PTHR10353:SF296">
    <property type="entry name" value="6-PHOSPHO-BETA-GLUCOSIDASE"/>
    <property type="match status" value="1"/>
</dbReference>
<evidence type="ECO:0000313" key="6">
    <source>
        <dbReference type="Proteomes" id="UP000095563"/>
    </source>
</evidence>
<evidence type="ECO:0000256" key="4">
    <source>
        <dbReference type="RuleBase" id="RU003690"/>
    </source>
</evidence>
<dbReference type="AlphaFoldDB" id="A0A174RZJ1"/>
<evidence type="ECO:0000256" key="3">
    <source>
        <dbReference type="ARBA" id="ARBA00023295"/>
    </source>
</evidence>
<dbReference type="SUPFAM" id="SSF51445">
    <property type="entry name" value="(Trans)glycosidases"/>
    <property type="match status" value="1"/>
</dbReference>
<dbReference type="GO" id="GO:0008706">
    <property type="term" value="F:6-phospho-beta-glucosidase activity"/>
    <property type="evidence" value="ECO:0007669"/>
    <property type="project" value="UniProtKB-EC"/>
</dbReference>
<keyword evidence="2 5" id="KW-0378">Hydrolase</keyword>
<dbReference type="InterPro" id="IPR001360">
    <property type="entry name" value="Glyco_hydro_1"/>
</dbReference>
<dbReference type="InterPro" id="IPR017853">
    <property type="entry name" value="GH"/>
</dbReference>
<evidence type="ECO:0000256" key="2">
    <source>
        <dbReference type="ARBA" id="ARBA00022801"/>
    </source>
</evidence>
<dbReference type="InterPro" id="IPR033132">
    <property type="entry name" value="GH_1_N_CS"/>
</dbReference>
<protein>
    <submittedName>
        <fullName evidence="5">Beta-glucosidase/6-phospho-beta-glucosidase /beta-galactosidase</fullName>
        <ecNumber evidence="5">3.2.1.86</ecNumber>
    </submittedName>
</protein>
<dbReference type="Pfam" id="PF00232">
    <property type="entry name" value="Glyco_hydro_1"/>
    <property type="match status" value="1"/>
</dbReference>
<evidence type="ECO:0000313" key="5">
    <source>
        <dbReference type="EMBL" id="CUP88320.1"/>
    </source>
</evidence>
<dbReference type="Gene3D" id="3.20.20.80">
    <property type="entry name" value="Glycosidases"/>
    <property type="match status" value="1"/>
</dbReference>
<dbReference type="PROSITE" id="PS00653">
    <property type="entry name" value="GLYCOSYL_HYDROL_F1_2"/>
    <property type="match status" value="1"/>
</dbReference>
<keyword evidence="3 5" id="KW-0326">Glycosidase</keyword>
<dbReference type="EMBL" id="CZBO01000001">
    <property type="protein sequence ID" value="CUP88320.1"/>
    <property type="molecule type" value="Genomic_DNA"/>
</dbReference>
<gene>
    <name evidence="5" type="primary">bglA</name>
    <name evidence="5" type="ORF">ERS852568_01150</name>
</gene>
<dbReference type="GO" id="GO:0005829">
    <property type="term" value="C:cytosol"/>
    <property type="evidence" value="ECO:0007669"/>
    <property type="project" value="TreeGrafter"/>
</dbReference>
<evidence type="ECO:0000256" key="1">
    <source>
        <dbReference type="ARBA" id="ARBA00010838"/>
    </source>
</evidence>
<dbReference type="EC" id="3.2.1.86" evidence="5"/>
<dbReference type="PANTHER" id="PTHR10353">
    <property type="entry name" value="GLYCOSYL HYDROLASE"/>
    <property type="match status" value="1"/>
</dbReference>